<reference evidence="2" key="1">
    <citation type="journal article" date="2011" name="J. Bacteriol.">
        <title>Genome sequences of eight morphologically diverse alphaproteobacteria.</title>
        <authorList>
            <consortium name="US DOE Joint Genome Institute"/>
            <person name="Brown P.J."/>
            <person name="Kysela D.T."/>
            <person name="Buechlein A."/>
            <person name="Hemmerich C."/>
            <person name="Brun Y.V."/>
        </authorList>
    </citation>
    <scope>NUCLEOTIDE SEQUENCE [LARGE SCALE GENOMIC DNA]</scope>
    <source>
        <strain evidence="2">ATCC 49814 / DSM 5838 / IFAM 1418</strain>
    </source>
</reference>
<dbReference type="HOGENOM" id="CLU_3234556_0_0_5"/>
<name>C6XQB2_HIRBI</name>
<evidence type="ECO:0000313" key="1">
    <source>
        <dbReference type="EMBL" id="ACT60411.1"/>
    </source>
</evidence>
<sequence length="43" mass="5012">MKVTMVLVPHAPESNRYALGQFSMRRIQECFGNVPNWRESEVC</sequence>
<protein>
    <submittedName>
        <fullName evidence="1">Uncharacterized protein</fullName>
    </submittedName>
</protein>
<dbReference type="Proteomes" id="UP000002745">
    <property type="component" value="Chromosome"/>
</dbReference>
<dbReference type="EMBL" id="CP001678">
    <property type="protein sequence ID" value="ACT60411.1"/>
    <property type="molecule type" value="Genomic_DNA"/>
</dbReference>
<keyword evidence="2" id="KW-1185">Reference proteome</keyword>
<dbReference type="KEGG" id="hba:Hbal_2738"/>
<dbReference type="AlphaFoldDB" id="C6XQB2"/>
<proteinExistence type="predicted"/>
<accession>C6XQB2</accession>
<gene>
    <name evidence="1" type="ordered locus">Hbal_2738</name>
</gene>
<organism evidence="1 2">
    <name type="scientific">Hirschia baltica (strain ATCC 49814 / DSM 5838 / IFAM 1418)</name>
    <dbReference type="NCBI Taxonomy" id="582402"/>
    <lineage>
        <taxon>Bacteria</taxon>
        <taxon>Pseudomonadati</taxon>
        <taxon>Pseudomonadota</taxon>
        <taxon>Alphaproteobacteria</taxon>
        <taxon>Hyphomonadales</taxon>
        <taxon>Hyphomonadaceae</taxon>
        <taxon>Hirschia</taxon>
    </lineage>
</organism>
<evidence type="ECO:0000313" key="2">
    <source>
        <dbReference type="Proteomes" id="UP000002745"/>
    </source>
</evidence>